<reference evidence="1" key="1">
    <citation type="thesis" date="2020" institute="ProQuest LLC" country="789 East Eisenhower Parkway, Ann Arbor, MI, USA">
        <title>Comparative Genomics and Chromosome Evolution.</title>
        <authorList>
            <person name="Mudd A.B."/>
        </authorList>
    </citation>
    <scope>NUCLEOTIDE SEQUENCE</scope>
    <source>
        <strain evidence="1">1538</strain>
        <tissue evidence="1">Blood</tissue>
    </source>
</reference>
<organism evidence="1 2">
    <name type="scientific">Pyxicephalus adspersus</name>
    <name type="common">African bullfrog</name>
    <dbReference type="NCBI Taxonomy" id="30357"/>
    <lineage>
        <taxon>Eukaryota</taxon>
        <taxon>Metazoa</taxon>
        <taxon>Chordata</taxon>
        <taxon>Craniata</taxon>
        <taxon>Vertebrata</taxon>
        <taxon>Euteleostomi</taxon>
        <taxon>Amphibia</taxon>
        <taxon>Batrachia</taxon>
        <taxon>Anura</taxon>
        <taxon>Neobatrachia</taxon>
        <taxon>Ranoidea</taxon>
        <taxon>Pyxicephalidae</taxon>
        <taxon>Pyxicephalinae</taxon>
        <taxon>Pyxicephalus</taxon>
    </lineage>
</organism>
<name>A0AAV3ABU7_PYXAD</name>
<dbReference type="Proteomes" id="UP001181693">
    <property type="component" value="Unassembled WGS sequence"/>
</dbReference>
<comment type="caution">
    <text evidence="1">The sequence shown here is derived from an EMBL/GenBank/DDBJ whole genome shotgun (WGS) entry which is preliminary data.</text>
</comment>
<gene>
    <name evidence="1" type="ORF">GDO54_015209</name>
</gene>
<keyword evidence="2" id="KW-1185">Reference proteome</keyword>
<dbReference type="AlphaFoldDB" id="A0AAV3ABU7"/>
<evidence type="ECO:0000313" key="2">
    <source>
        <dbReference type="Proteomes" id="UP001181693"/>
    </source>
</evidence>
<protein>
    <submittedName>
        <fullName evidence="1">Uncharacterized protein</fullName>
    </submittedName>
</protein>
<dbReference type="EMBL" id="DYDO01000008">
    <property type="protein sequence ID" value="DBA19358.1"/>
    <property type="molecule type" value="Genomic_DNA"/>
</dbReference>
<sequence length="83" mass="8989">MAVVENEQASLVPSMTYHIDIGCFMGAWKYRTKGAGSKQISITDLLSALYDHEGHQANTVSKGADSKLNSITDVDFLALSVLQ</sequence>
<evidence type="ECO:0000313" key="1">
    <source>
        <dbReference type="EMBL" id="DBA19358.1"/>
    </source>
</evidence>
<proteinExistence type="predicted"/>
<accession>A0AAV3ABU7</accession>